<dbReference type="Pfam" id="PF20137">
    <property type="entry name" value="BubE"/>
    <property type="match status" value="1"/>
</dbReference>
<sequence>MKRFILKYFNLLLDKILYRSFVLIEGDSLPKLMPLRAIVVAAEDDEFWCVGLKCPCGCGYTIELPVIKEAKPRWDIQINSENRISLYPSVFLKKGCKSHFWIKSGKVIWCD</sequence>
<proteinExistence type="predicted"/>
<evidence type="ECO:0000313" key="2">
    <source>
        <dbReference type="Proteomes" id="UP000279962"/>
    </source>
</evidence>
<dbReference type="Proteomes" id="UP000279962">
    <property type="component" value="Chromosome"/>
</dbReference>
<evidence type="ECO:0000313" key="1">
    <source>
        <dbReference type="EMBL" id="AYO56098.1"/>
    </source>
</evidence>
<name>A0A3G2T721_9GAMM</name>
<protein>
    <submittedName>
        <fullName evidence="1">Uncharacterized protein</fullName>
    </submittedName>
</protein>
<accession>A0A3G2T721</accession>
<organism evidence="1 2">
    <name type="scientific">Acinetobacter wuhouensis</name>
    <dbReference type="NCBI Taxonomy" id="1879050"/>
    <lineage>
        <taxon>Bacteria</taxon>
        <taxon>Pseudomonadati</taxon>
        <taxon>Pseudomonadota</taxon>
        <taxon>Gammaproteobacteria</taxon>
        <taxon>Moraxellales</taxon>
        <taxon>Moraxellaceae</taxon>
        <taxon>Acinetobacter</taxon>
    </lineage>
</organism>
<dbReference type="AlphaFoldDB" id="A0A3G2T721"/>
<dbReference type="EMBL" id="CP033133">
    <property type="protein sequence ID" value="AYO56098.1"/>
    <property type="molecule type" value="Genomic_DNA"/>
</dbReference>
<dbReference type="InterPro" id="IPR045384">
    <property type="entry name" value="DUF6527"/>
</dbReference>
<reference evidence="1 2" key="1">
    <citation type="submission" date="2018-10" db="EMBL/GenBank/DDBJ databases">
        <title>The complete genome of Acinetobacter wuhouensis strain WCHAW010062.</title>
        <authorList>
            <person name="Hu Y."/>
            <person name="Long H."/>
            <person name="Feng Y."/>
            <person name="Zong Z."/>
        </authorList>
    </citation>
    <scope>NUCLEOTIDE SEQUENCE [LARGE SCALE GENOMIC DNA]</scope>
    <source>
        <strain evidence="1 2">WCHAW010062</strain>
    </source>
</reference>
<dbReference type="RefSeq" id="WP_087552649.1">
    <property type="nucleotide sequence ID" value="NZ_CP033133.1"/>
</dbReference>
<gene>
    <name evidence="1" type="ORF">CDG68_21745</name>
</gene>